<comment type="similarity">
    <text evidence="2 7">Belongs to the group II decarboxylase family.</text>
</comment>
<dbReference type="InterPro" id="IPR015424">
    <property type="entry name" value="PyrdxlP-dep_Trfase"/>
</dbReference>
<feature type="region of interest" description="Disordered" evidence="8">
    <location>
        <begin position="569"/>
        <end position="598"/>
    </location>
</feature>
<dbReference type="Proteomes" id="UP000799437">
    <property type="component" value="Unassembled WGS sequence"/>
</dbReference>
<organism evidence="9 10">
    <name type="scientific">Pseudovirgaria hyperparasitica</name>
    <dbReference type="NCBI Taxonomy" id="470096"/>
    <lineage>
        <taxon>Eukaryota</taxon>
        <taxon>Fungi</taxon>
        <taxon>Dikarya</taxon>
        <taxon>Ascomycota</taxon>
        <taxon>Pezizomycotina</taxon>
        <taxon>Dothideomycetes</taxon>
        <taxon>Dothideomycetes incertae sedis</taxon>
        <taxon>Acrospermales</taxon>
        <taxon>Acrospermaceae</taxon>
        <taxon>Pseudovirgaria</taxon>
    </lineage>
</organism>
<dbReference type="SUPFAM" id="SSF53383">
    <property type="entry name" value="PLP-dependent transferases"/>
    <property type="match status" value="1"/>
</dbReference>
<dbReference type="InterPro" id="IPR002129">
    <property type="entry name" value="PyrdxlP-dep_de-COase"/>
</dbReference>
<evidence type="ECO:0000256" key="8">
    <source>
        <dbReference type="SAM" id="MobiDB-lite"/>
    </source>
</evidence>
<dbReference type="GO" id="GO:0016831">
    <property type="term" value="F:carboxy-lyase activity"/>
    <property type="evidence" value="ECO:0007669"/>
    <property type="project" value="UniProtKB-KW"/>
</dbReference>
<evidence type="ECO:0000256" key="7">
    <source>
        <dbReference type="RuleBase" id="RU000382"/>
    </source>
</evidence>
<dbReference type="PROSITE" id="PS00392">
    <property type="entry name" value="DDC_GAD_HDC_YDC"/>
    <property type="match status" value="1"/>
</dbReference>
<dbReference type="PANTHER" id="PTHR45677">
    <property type="entry name" value="GLUTAMATE DECARBOXYLASE-RELATED"/>
    <property type="match status" value="1"/>
</dbReference>
<dbReference type="InterPro" id="IPR015421">
    <property type="entry name" value="PyrdxlP-dep_Trfase_major"/>
</dbReference>
<keyword evidence="9" id="KW-0808">Transferase</keyword>
<gene>
    <name evidence="9" type="ORF">EJ05DRAFT_486269</name>
</gene>
<dbReference type="GeneID" id="54486573"/>
<dbReference type="InterPro" id="IPR021115">
    <property type="entry name" value="Pyridoxal-P_BS"/>
</dbReference>
<evidence type="ECO:0000256" key="3">
    <source>
        <dbReference type="ARBA" id="ARBA00022793"/>
    </source>
</evidence>
<accession>A0A6A6W7N5</accession>
<sequence>MATNGFSKHAAPHAHAHAHAELDQEPPLQRAEEVEDLLTSMMELIIPFIRAADDHANTMTTTTTTTTKPQTPNNETANPPRTVLVEHHPPEELKSLLNLSIPRTGTRKPGLLASVAQILRYSVNTWDQGFMDKLYSSTNAIGLAAELLLAVLNTNAHVYAVSPVLTLVEKHTTALLARLFFGGGGDADACPFAGGISQPGGSASNASAIVVARNTLFPETKNTGNAGRRFVLFTSAHGHYSIEKAAQMYGFGRDAVRCVPVDTHGRMQPAALDAMISAAKQAGETPFLVNATAGTTVLGSFDPFEGIADVCGRHGVWMHVDGSWGGGVVFNERLRGSRLRGCERADSVAVTPHKMLQVPMTCSFLVVRDLRCVWRAMSLPAGYLFHTDPTSSNAQFNPATTLYDLADLTPQCGRRADSLKLYLALQYHGLDYYSAMLDRAFATAAALHARLAAHPDFVMVPYSTSPTTTTTTTPQKLPAEPPTSPPCLQVTFHHAPGGLSADADANSAYTEALIAGLVPRGWMVDYAPGEKGKFVRVVVNAGTRAGTVDGFVRAVEEVGRELLGRMCGGRVGSTDSMQSISTRPRITKQQAPFEPEAQ</sequence>
<reference evidence="9" key="1">
    <citation type="journal article" date="2020" name="Stud. Mycol.">
        <title>101 Dothideomycetes genomes: a test case for predicting lifestyles and emergence of pathogens.</title>
        <authorList>
            <person name="Haridas S."/>
            <person name="Albert R."/>
            <person name="Binder M."/>
            <person name="Bloem J."/>
            <person name="Labutti K."/>
            <person name="Salamov A."/>
            <person name="Andreopoulos B."/>
            <person name="Baker S."/>
            <person name="Barry K."/>
            <person name="Bills G."/>
            <person name="Bluhm B."/>
            <person name="Cannon C."/>
            <person name="Castanera R."/>
            <person name="Culley D."/>
            <person name="Daum C."/>
            <person name="Ezra D."/>
            <person name="Gonzalez J."/>
            <person name="Henrissat B."/>
            <person name="Kuo A."/>
            <person name="Liang C."/>
            <person name="Lipzen A."/>
            <person name="Lutzoni F."/>
            <person name="Magnuson J."/>
            <person name="Mondo S."/>
            <person name="Nolan M."/>
            <person name="Ohm R."/>
            <person name="Pangilinan J."/>
            <person name="Park H.-J."/>
            <person name="Ramirez L."/>
            <person name="Alfaro M."/>
            <person name="Sun H."/>
            <person name="Tritt A."/>
            <person name="Yoshinaga Y."/>
            <person name="Zwiers L.-H."/>
            <person name="Turgeon B."/>
            <person name="Goodwin S."/>
            <person name="Spatafora J."/>
            <person name="Crous P."/>
            <person name="Grigoriev I."/>
        </authorList>
    </citation>
    <scope>NUCLEOTIDE SEQUENCE</scope>
    <source>
        <strain evidence="9">CBS 121739</strain>
    </source>
</reference>
<feature type="modified residue" description="N6-(pyridoxal phosphate)lysine" evidence="6">
    <location>
        <position position="354"/>
    </location>
</feature>
<keyword evidence="10" id="KW-1185">Reference proteome</keyword>
<evidence type="ECO:0000256" key="6">
    <source>
        <dbReference type="PIRSR" id="PIRSR602129-50"/>
    </source>
</evidence>
<dbReference type="OrthoDB" id="392571at2759"/>
<feature type="compositionally biased region" description="Polar residues" evidence="8">
    <location>
        <begin position="68"/>
        <end position="79"/>
    </location>
</feature>
<dbReference type="AlphaFoldDB" id="A0A6A6W7N5"/>
<evidence type="ECO:0000256" key="2">
    <source>
        <dbReference type="ARBA" id="ARBA00009533"/>
    </source>
</evidence>
<feature type="compositionally biased region" description="Polar residues" evidence="8">
    <location>
        <begin position="573"/>
        <end position="590"/>
    </location>
</feature>
<dbReference type="GO" id="GO:0016740">
    <property type="term" value="F:transferase activity"/>
    <property type="evidence" value="ECO:0007669"/>
    <property type="project" value="UniProtKB-KW"/>
</dbReference>
<dbReference type="RefSeq" id="XP_033600670.1">
    <property type="nucleotide sequence ID" value="XM_033745519.1"/>
</dbReference>
<protein>
    <submittedName>
        <fullName evidence="9">PLP-dependent transferase</fullName>
    </submittedName>
</protein>
<evidence type="ECO:0000313" key="9">
    <source>
        <dbReference type="EMBL" id="KAF2758219.1"/>
    </source>
</evidence>
<proteinExistence type="inferred from homology"/>
<dbReference type="GO" id="GO:0005737">
    <property type="term" value="C:cytoplasm"/>
    <property type="evidence" value="ECO:0007669"/>
    <property type="project" value="TreeGrafter"/>
</dbReference>
<dbReference type="EMBL" id="ML996572">
    <property type="protein sequence ID" value="KAF2758219.1"/>
    <property type="molecule type" value="Genomic_DNA"/>
</dbReference>
<feature type="region of interest" description="Disordered" evidence="8">
    <location>
        <begin position="1"/>
        <end position="28"/>
    </location>
</feature>
<evidence type="ECO:0000256" key="1">
    <source>
        <dbReference type="ARBA" id="ARBA00001933"/>
    </source>
</evidence>
<name>A0A6A6W7N5_9PEZI</name>
<dbReference type="Gene3D" id="3.40.640.10">
    <property type="entry name" value="Type I PLP-dependent aspartate aminotransferase-like (Major domain)"/>
    <property type="match status" value="1"/>
</dbReference>
<keyword evidence="4 6" id="KW-0663">Pyridoxal phosphate</keyword>
<dbReference type="GO" id="GO:0030170">
    <property type="term" value="F:pyridoxal phosphate binding"/>
    <property type="evidence" value="ECO:0007669"/>
    <property type="project" value="InterPro"/>
</dbReference>
<evidence type="ECO:0000256" key="4">
    <source>
        <dbReference type="ARBA" id="ARBA00022898"/>
    </source>
</evidence>
<dbReference type="GO" id="GO:0019752">
    <property type="term" value="P:carboxylic acid metabolic process"/>
    <property type="evidence" value="ECO:0007669"/>
    <property type="project" value="InterPro"/>
</dbReference>
<dbReference type="Gene3D" id="3.90.1150.170">
    <property type="match status" value="1"/>
</dbReference>
<keyword evidence="5 7" id="KW-0456">Lyase</keyword>
<dbReference type="PANTHER" id="PTHR45677:SF8">
    <property type="entry name" value="CYSTEINE SULFINIC ACID DECARBOXYLASE"/>
    <property type="match status" value="1"/>
</dbReference>
<feature type="region of interest" description="Disordered" evidence="8">
    <location>
        <begin position="60"/>
        <end position="79"/>
    </location>
</feature>
<dbReference type="Pfam" id="PF00282">
    <property type="entry name" value="Pyridoxal_deC"/>
    <property type="match status" value="1"/>
</dbReference>
<evidence type="ECO:0000256" key="5">
    <source>
        <dbReference type="ARBA" id="ARBA00023239"/>
    </source>
</evidence>
<comment type="cofactor">
    <cofactor evidence="1 6 7">
        <name>pyridoxal 5'-phosphate</name>
        <dbReference type="ChEBI" id="CHEBI:597326"/>
    </cofactor>
</comment>
<evidence type="ECO:0000313" key="10">
    <source>
        <dbReference type="Proteomes" id="UP000799437"/>
    </source>
</evidence>
<keyword evidence="3" id="KW-0210">Decarboxylase</keyword>